<reference evidence="10 11" key="1">
    <citation type="submission" date="2015-07" db="EMBL/GenBank/DDBJ databases">
        <title>The genome of Melipona quadrifasciata.</title>
        <authorList>
            <person name="Pan H."/>
            <person name="Kapheim K."/>
        </authorList>
    </citation>
    <scope>NUCLEOTIDE SEQUENCE [LARGE SCALE GENOMIC DNA]</scope>
    <source>
        <strain evidence="10">0111107301</strain>
        <tissue evidence="10">Whole body</tissue>
    </source>
</reference>
<keyword evidence="4" id="KW-0805">Transcription regulation</keyword>
<gene>
    <name evidence="10" type="ORF">WN51_12433</name>
</gene>
<dbReference type="PROSITE" id="PS51057">
    <property type="entry name" value="PAIRED_2"/>
    <property type="match status" value="1"/>
</dbReference>
<dbReference type="GO" id="GO:0005634">
    <property type="term" value="C:nucleus"/>
    <property type="evidence" value="ECO:0007669"/>
    <property type="project" value="UniProtKB-SubCell"/>
</dbReference>
<evidence type="ECO:0000256" key="4">
    <source>
        <dbReference type="ARBA" id="ARBA00023015"/>
    </source>
</evidence>
<name>A0A0M9A4W9_9HYME</name>
<dbReference type="PANTHER" id="PTHR45636:SF43">
    <property type="entry name" value="PAIRED BOX POX-NEURO PROTEIN"/>
    <property type="match status" value="1"/>
</dbReference>
<organism evidence="10 11">
    <name type="scientific">Melipona quadrifasciata</name>
    <dbReference type="NCBI Taxonomy" id="166423"/>
    <lineage>
        <taxon>Eukaryota</taxon>
        <taxon>Metazoa</taxon>
        <taxon>Ecdysozoa</taxon>
        <taxon>Arthropoda</taxon>
        <taxon>Hexapoda</taxon>
        <taxon>Insecta</taxon>
        <taxon>Pterygota</taxon>
        <taxon>Neoptera</taxon>
        <taxon>Endopterygota</taxon>
        <taxon>Hymenoptera</taxon>
        <taxon>Apocrita</taxon>
        <taxon>Aculeata</taxon>
        <taxon>Apoidea</taxon>
        <taxon>Anthophila</taxon>
        <taxon>Apidae</taxon>
        <taxon>Melipona</taxon>
    </lineage>
</organism>
<dbReference type="InterPro" id="IPR043565">
    <property type="entry name" value="PAX_fam"/>
</dbReference>
<feature type="compositionally biased region" description="Polar residues" evidence="8">
    <location>
        <begin position="556"/>
        <end position="566"/>
    </location>
</feature>
<dbReference type="GO" id="GO:0000981">
    <property type="term" value="F:DNA-binding transcription factor activity, RNA polymerase II-specific"/>
    <property type="evidence" value="ECO:0007669"/>
    <property type="project" value="TreeGrafter"/>
</dbReference>
<evidence type="ECO:0000256" key="5">
    <source>
        <dbReference type="ARBA" id="ARBA00023125"/>
    </source>
</evidence>
<keyword evidence="6" id="KW-0804">Transcription</keyword>
<feature type="region of interest" description="Disordered" evidence="8">
    <location>
        <begin position="405"/>
        <end position="453"/>
    </location>
</feature>
<accession>A0A0M9A4W9</accession>
<keyword evidence="2" id="KW-0217">Developmental protein</keyword>
<dbReference type="InterPro" id="IPR036388">
    <property type="entry name" value="WH-like_DNA-bd_sf"/>
</dbReference>
<evidence type="ECO:0000259" key="9">
    <source>
        <dbReference type="PROSITE" id="PS51057"/>
    </source>
</evidence>
<keyword evidence="5" id="KW-0238">DNA-binding</keyword>
<feature type="compositionally biased region" description="Polar residues" evidence="8">
    <location>
        <begin position="408"/>
        <end position="419"/>
    </location>
</feature>
<evidence type="ECO:0000256" key="6">
    <source>
        <dbReference type="ARBA" id="ARBA00023163"/>
    </source>
</evidence>
<dbReference type="AlphaFoldDB" id="A0A0M9A4W9"/>
<dbReference type="GO" id="GO:0000978">
    <property type="term" value="F:RNA polymerase II cis-regulatory region sequence-specific DNA binding"/>
    <property type="evidence" value="ECO:0007669"/>
    <property type="project" value="TreeGrafter"/>
</dbReference>
<dbReference type="Gene3D" id="1.10.10.10">
    <property type="entry name" value="Winged helix-like DNA-binding domain superfamily/Winged helix DNA-binding domain"/>
    <property type="match status" value="1"/>
</dbReference>
<evidence type="ECO:0000313" key="10">
    <source>
        <dbReference type="EMBL" id="KOX76003.1"/>
    </source>
</evidence>
<feature type="region of interest" description="Disordered" evidence="8">
    <location>
        <begin position="471"/>
        <end position="583"/>
    </location>
</feature>
<dbReference type="SUPFAM" id="SSF46689">
    <property type="entry name" value="Homeodomain-like"/>
    <property type="match status" value="1"/>
</dbReference>
<dbReference type="GO" id="GO:0009791">
    <property type="term" value="P:post-embryonic development"/>
    <property type="evidence" value="ECO:0007669"/>
    <property type="project" value="UniProtKB-ARBA"/>
</dbReference>
<feature type="compositionally biased region" description="Polar residues" evidence="8">
    <location>
        <begin position="573"/>
        <end position="583"/>
    </location>
</feature>
<proteinExistence type="predicted"/>
<protein>
    <submittedName>
        <fullName evidence="10">Paired box protein Pax-2a</fullName>
    </submittedName>
</protein>
<dbReference type="InterPro" id="IPR001523">
    <property type="entry name" value="Paired_dom"/>
</dbReference>
<evidence type="ECO:0000256" key="2">
    <source>
        <dbReference type="ARBA" id="ARBA00022473"/>
    </source>
</evidence>
<comment type="subcellular location">
    <subcellularLocation>
        <location evidence="1">Nucleus</location>
    </subcellularLocation>
</comment>
<dbReference type="EMBL" id="KQ435756">
    <property type="protein sequence ID" value="KOX76003.1"/>
    <property type="molecule type" value="Genomic_DNA"/>
</dbReference>
<evidence type="ECO:0000256" key="7">
    <source>
        <dbReference type="ARBA" id="ARBA00023242"/>
    </source>
</evidence>
<dbReference type="PANTHER" id="PTHR45636">
    <property type="entry name" value="PAIRED BOX PROTEIN PAX-6-RELATED-RELATED"/>
    <property type="match status" value="1"/>
</dbReference>
<feature type="compositionally biased region" description="Polar residues" evidence="8">
    <location>
        <begin position="473"/>
        <end position="493"/>
    </location>
</feature>
<keyword evidence="3" id="KW-0563">Paired box</keyword>
<evidence type="ECO:0000256" key="1">
    <source>
        <dbReference type="ARBA" id="ARBA00004123"/>
    </source>
</evidence>
<keyword evidence="7" id="KW-0539">Nucleus</keyword>
<sequence>MYRNDEERARLEKEIKAGGGTRVHERVTPAKHVAREKCGERSAFAGPAVTEILGSICRIQTNREMILNLRSTVSIFSASTQITREIRSKSYQPLTAQLASEEKYSELTIRCTMKDLENEIMALALIRLIKNWRILDVKLESTNWVVCSLMGGHCPIAFDKESCSSLWSASGLAISHDSFSSLTDACRRSLRDSTKRAASDQEASEEAKPNFETLLGNENEQDFNPVERRGTTKTNNRQSLASVRASFVPRIVNIVGTGKLQVATPTVVKKILRMKQEQPTMFAWEIREQLARQGACDPQSLPSVSSVNRILRGGGLHTDHTGIEGGSPSTYASQVSSNVANRDALMRTDYQLFYPGSLGPLHISTTSGNTSAPSWNPSFYSSLYQATTLHLHHGMQSFTSLDVERLSEQSGPTNQVDLKSNSSSMAGSDDSLDKSDLDENTESQDHYKPFQNSPIILELGQKIGSDRSAFVRHSTSGTSGSLENRQSPSPTSGDKQKVASSRVLETGNEQSTMAKDAAVEGRPAQPQRKRNPYSIEELLKKDEGKSTSKRPKLTNLGVSPSSVTPRSSHRQIKQQLKGNCGDSTLEINIA</sequence>
<dbReference type="STRING" id="166423.A0A0M9A4W9"/>
<keyword evidence="11" id="KW-1185">Reference proteome</keyword>
<dbReference type="FunFam" id="1.10.10.10:FF:000003">
    <property type="entry name" value="Paired box protein Pax-6"/>
    <property type="match status" value="1"/>
</dbReference>
<feature type="compositionally biased region" description="Basic and acidic residues" evidence="8">
    <location>
        <begin position="431"/>
        <end position="448"/>
    </location>
</feature>
<feature type="domain" description="Paired" evidence="9">
    <location>
        <begin position="162"/>
        <end position="314"/>
    </location>
</feature>
<dbReference type="Proteomes" id="UP000053105">
    <property type="component" value="Unassembled WGS sequence"/>
</dbReference>
<dbReference type="InterPro" id="IPR009057">
    <property type="entry name" value="Homeodomain-like_sf"/>
</dbReference>
<dbReference type="Pfam" id="PF00292">
    <property type="entry name" value="PAX"/>
    <property type="match status" value="1"/>
</dbReference>
<dbReference type="OrthoDB" id="3225452at2759"/>
<evidence type="ECO:0000313" key="11">
    <source>
        <dbReference type="Proteomes" id="UP000053105"/>
    </source>
</evidence>
<feature type="compositionally biased region" description="Low complexity" evidence="8">
    <location>
        <begin position="420"/>
        <end position="429"/>
    </location>
</feature>
<feature type="compositionally biased region" description="Basic and acidic residues" evidence="8">
    <location>
        <begin position="537"/>
        <end position="546"/>
    </location>
</feature>
<dbReference type="SMART" id="SM00351">
    <property type="entry name" value="PAX"/>
    <property type="match status" value="1"/>
</dbReference>
<evidence type="ECO:0000256" key="3">
    <source>
        <dbReference type="ARBA" id="ARBA00022724"/>
    </source>
</evidence>
<evidence type="ECO:0000256" key="8">
    <source>
        <dbReference type="SAM" id="MobiDB-lite"/>
    </source>
</evidence>